<evidence type="ECO:0000313" key="2">
    <source>
        <dbReference type="EMBL" id="AKB28027.1"/>
    </source>
</evidence>
<dbReference type="CDD" id="cd00090">
    <property type="entry name" value="HTH_ARSR"/>
    <property type="match status" value="1"/>
</dbReference>
<dbReference type="InterPro" id="IPR036388">
    <property type="entry name" value="WH-like_DNA-bd_sf"/>
</dbReference>
<dbReference type="EMBL" id="CP009506">
    <property type="protein sequence ID" value="AKB28027.1"/>
    <property type="molecule type" value="Genomic_DNA"/>
</dbReference>
<reference evidence="2 3" key="1">
    <citation type="submission" date="2014-07" db="EMBL/GenBank/DDBJ databases">
        <title>Methanogenic archaea and the global carbon cycle.</title>
        <authorList>
            <person name="Henriksen J.R."/>
            <person name="Luke J."/>
            <person name="Reinhart S."/>
            <person name="Benedict M.N."/>
            <person name="Youngblut N.D."/>
            <person name="Metcalf M.E."/>
            <person name="Whitaker R.J."/>
            <person name="Metcalf W.W."/>
        </authorList>
    </citation>
    <scope>NUCLEOTIDE SEQUENCE [LARGE SCALE GENOMIC DNA]</scope>
    <source>
        <strain evidence="2 3">T4/M</strain>
    </source>
</reference>
<name>A0A0E3P3D8_9EURY</name>
<keyword evidence="3" id="KW-1185">Reference proteome</keyword>
<dbReference type="Gene3D" id="1.10.10.10">
    <property type="entry name" value="Winged helix-like DNA-binding domain superfamily/Winged helix DNA-binding domain"/>
    <property type="match status" value="1"/>
</dbReference>
<dbReference type="Proteomes" id="UP000033111">
    <property type="component" value="Chromosome"/>
</dbReference>
<dbReference type="OrthoDB" id="134439at2157"/>
<dbReference type="InterPro" id="IPR011991">
    <property type="entry name" value="ArsR-like_HTH"/>
</dbReference>
<dbReference type="Pfam" id="PF12840">
    <property type="entry name" value="HTH_20"/>
    <property type="match status" value="1"/>
</dbReference>
<dbReference type="HOGENOM" id="CLU_062767_1_1_2"/>
<organism evidence="2 3">
    <name type="scientific">Methanosarcina siciliae T4/M</name>
    <dbReference type="NCBI Taxonomy" id="1434120"/>
    <lineage>
        <taxon>Archaea</taxon>
        <taxon>Methanobacteriati</taxon>
        <taxon>Methanobacteriota</taxon>
        <taxon>Stenosarchaea group</taxon>
        <taxon>Methanomicrobia</taxon>
        <taxon>Methanosarcinales</taxon>
        <taxon>Methanosarcinaceae</taxon>
        <taxon>Methanosarcina</taxon>
    </lineage>
</organism>
<feature type="domain" description="Methanogenesis regulatory protein FilR1 middle" evidence="1">
    <location>
        <begin position="124"/>
        <end position="251"/>
    </location>
</feature>
<dbReference type="RefSeq" id="WP_048171132.1">
    <property type="nucleotide sequence ID" value="NZ_CP009506.1"/>
</dbReference>
<dbReference type="KEGG" id="msw:MSSIT_1308"/>
<sequence>MNLIDLVALSEKRRDILLFIEKKQGSFEEIESSLDISSGSLRYHLKKLLDFGLLEEENGEYRLSEIAMPIIWNIKGLLDSLAFFEENIEYWNQHDLTPVPDFLLRRLEELGRSELIKSNAEYLFEIPPEILENLRASEEISVFCSCLHPEIPLIYSEFTEKGLKFSLCVTEPVAERLFNQFPVETKKFQEAKNTELFVCSEDINLPIFVVTDRFIAMEFFLLSGKRSKQFITFSETGALNWGRELHLHYTEVSKKMEIADHIETSNHIETENQKTVKT</sequence>
<dbReference type="AlphaFoldDB" id="A0A0E3P3D8"/>
<dbReference type="Pfam" id="PF08350">
    <property type="entry name" value="FilR1_middle"/>
    <property type="match status" value="1"/>
</dbReference>
<dbReference type="InterPro" id="IPR013561">
    <property type="entry name" value="FilR1_middle_dom"/>
</dbReference>
<dbReference type="InterPro" id="IPR036390">
    <property type="entry name" value="WH_DNA-bd_sf"/>
</dbReference>
<gene>
    <name evidence="2" type="ORF">MSSIT_1308</name>
</gene>
<proteinExistence type="predicted"/>
<protein>
    <recommendedName>
        <fullName evidence="1">Methanogenesis regulatory protein FilR1 middle domain-containing protein</fullName>
    </recommendedName>
</protein>
<evidence type="ECO:0000313" key="3">
    <source>
        <dbReference type="Proteomes" id="UP000033111"/>
    </source>
</evidence>
<dbReference type="InterPro" id="IPR016490">
    <property type="entry name" value="Tscrpt_reg_HTH_AF0396-typ3"/>
</dbReference>
<dbReference type="SUPFAM" id="SSF46785">
    <property type="entry name" value="Winged helix' DNA-binding domain"/>
    <property type="match status" value="1"/>
</dbReference>
<dbReference type="PIRSF" id="PIRSF006692">
    <property type="entry name" value="TF_HTH_AF0396_prd"/>
    <property type="match status" value="1"/>
</dbReference>
<evidence type="ECO:0000259" key="1">
    <source>
        <dbReference type="Pfam" id="PF08350"/>
    </source>
</evidence>
<dbReference type="GeneID" id="24860129"/>
<dbReference type="PATRIC" id="fig|1434120.4.peg.1673"/>
<accession>A0A0E3P3D8</accession>